<proteinExistence type="predicted"/>
<feature type="region of interest" description="Disordered" evidence="1">
    <location>
        <begin position="1"/>
        <end position="65"/>
    </location>
</feature>
<reference evidence="2 3" key="1">
    <citation type="submission" date="2016-01" db="EMBL/GenBank/DDBJ databases">
        <title>The new phylogeny of the genus Mycobacterium.</title>
        <authorList>
            <person name="Tarcisio F."/>
            <person name="Conor M."/>
            <person name="Antonella G."/>
            <person name="Elisabetta G."/>
            <person name="Giulia F.S."/>
            <person name="Sara T."/>
            <person name="Anna F."/>
            <person name="Clotilde B."/>
            <person name="Roberto B."/>
            <person name="Veronica D.S."/>
            <person name="Fabio R."/>
            <person name="Monica P."/>
            <person name="Olivier J."/>
            <person name="Enrico T."/>
            <person name="Nicola S."/>
        </authorList>
    </citation>
    <scope>NUCLEOTIDE SEQUENCE [LARGE SCALE GENOMIC DNA]</scope>
    <source>
        <strain evidence="2 3">ATCC 700010</strain>
    </source>
</reference>
<sequence>MGGGMGMGGMGGMGHGAGGQNQGKDKRRDPNLSPDEDLYVEDRAHTEAMIGHQDPRRRRPQKGND</sequence>
<evidence type="ECO:0000313" key="3">
    <source>
        <dbReference type="Proteomes" id="UP000193964"/>
    </source>
</evidence>
<gene>
    <name evidence="2" type="ORF">AWC31_09110</name>
</gene>
<comment type="caution">
    <text evidence="2">The sequence shown here is derived from an EMBL/GenBank/DDBJ whole genome shotgun (WGS) entry which is preliminary data.</text>
</comment>
<evidence type="ECO:0000313" key="2">
    <source>
        <dbReference type="EMBL" id="ORX09108.1"/>
    </source>
</evidence>
<evidence type="ECO:0000256" key="1">
    <source>
        <dbReference type="SAM" id="MobiDB-lite"/>
    </source>
</evidence>
<organism evidence="2 3">
    <name type="scientific">Mycolicibacterium wolinskyi</name>
    <dbReference type="NCBI Taxonomy" id="59750"/>
    <lineage>
        <taxon>Bacteria</taxon>
        <taxon>Bacillati</taxon>
        <taxon>Actinomycetota</taxon>
        <taxon>Actinomycetes</taxon>
        <taxon>Mycobacteriales</taxon>
        <taxon>Mycobacteriaceae</taxon>
        <taxon>Mycolicibacterium</taxon>
    </lineage>
</organism>
<name>A0A1X2ESW7_9MYCO</name>
<dbReference type="Proteomes" id="UP000193964">
    <property type="component" value="Unassembled WGS sequence"/>
</dbReference>
<feature type="compositionally biased region" description="Basic residues" evidence="1">
    <location>
        <begin position="55"/>
        <end position="65"/>
    </location>
</feature>
<dbReference type="AlphaFoldDB" id="A0A1X2ESW7"/>
<feature type="compositionally biased region" description="Gly residues" evidence="1">
    <location>
        <begin position="1"/>
        <end position="21"/>
    </location>
</feature>
<accession>A0A1X2ESW7</accession>
<protein>
    <submittedName>
        <fullName evidence="2">Uncharacterized protein</fullName>
    </submittedName>
</protein>
<dbReference type="EMBL" id="LQQA01000034">
    <property type="protein sequence ID" value="ORX09108.1"/>
    <property type="molecule type" value="Genomic_DNA"/>
</dbReference>